<dbReference type="Proteomes" id="UP000607653">
    <property type="component" value="Unassembled WGS sequence"/>
</dbReference>
<dbReference type="EMBL" id="DUZY01000007">
    <property type="protein sequence ID" value="DAD44193.1"/>
    <property type="molecule type" value="Genomic_DNA"/>
</dbReference>
<protein>
    <submittedName>
        <fullName evidence="1">Uncharacterized protein</fullName>
    </submittedName>
</protein>
<proteinExistence type="predicted"/>
<comment type="caution">
    <text evidence="1">The sequence shown here is derived from an EMBL/GenBank/DDBJ whole genome shotgun (WGS) entry which is preliminary data.</text>
</comment>
<accession>A0A822ZHU6</accession>
<evidence type="ECO:0000313" key="2">
    <source>
        <dbReference type="Proteomes" id="UP000607653"/>
    </source>
</evidence>
<sequence length="76" mass="8438">MAPPTGRIFESENETLAPASYYVTNTKKWGVSNVGLFNDRKAPSYFQNTLSQIAGTGSTNMLSGFALEDVLHYYRI</sequence>
<reference evidence="1 2" key="1">
    <citation type="journal article" date="2020" name="Mol. Biol. Evol.">
        <title>Distinct Expression and Methylation Patterns for Genes with Different Fates following a Single Whole-Genome Duplication in Flowering Plants.</title>
        <authorList>
            <person name="Shi T."/>
            <person name="Rahmani R.S."/>
            <person name="Gugger P.F."/>
            <person name="Wang M."/>
            <person name="Li H."/>
            <person name="Zhang Y."/>
            <person name="Li Z."/>
            <person name="Wang Q."/>
            <person name="Van de Peer Y."/>
            <person name="Marchal K."/>
            <person name="Chen J."/>
        </authorList>
    </citation>
    <scope>NUCLEOTIDE SEQUENCE [LARGE SCALE GENOMIC DNA]</scope>
    <source>
        <tissue evidence="1">Leaf</tissue>
    </source>
</reference>
<organism evidence="1 2">
    <name type="scientific">Nelumbo nucifera</name>
    <name type="common">Sacred lotus</name>
    <dbReference type="NCBI Taxonomy" id="4432"/>
    <lineage>
        <taxon>Eukaryota</taxon>
        <taxon>Viridiplantae</taxon>
        <taxon>Streptophyta</taxon>
        <taxon>Embryophyta</taxon>
        <taxon>Tracheophyta</taxon>
        <taxon>Spermatophyta</taxon>
        <taxon>Magnoliopsida</taxon>
        <taxon>Proteales</taxon>
        <taxon>Nelumbonaceae</taxon>
        <taxon>Nelumbo</taxon>
    </lineage>
</organism>
<gene>
    <name evidence="1" type="ORF">HUJ06_002423</name>
</gene>
<keyword evidence="2" id="KW-1185">Reference proteome</keyword>
<evidence type="ECO:0000313" key="1">
    <source>
        <dbReference type="EMBL" id="DAD44193.1"/>
    </source>
</evidence>
<name>A0A822ZHU6_NELNU</name>
<dbReference type="AlphaFoldDB" id="A0A822ZHU6"/>